<protein>
    <recommendedName>
        <fullName evidence="5">RING-type domain-containing protein</fullName>
    </recommendedName>
</protein>
<reference evidence="6 7" key="1">
    <citation type="journal article" date="2023" name="G3 (Bethesda)">
        <title>A haplotype-resolved chromosome-scale genome for Quercus rubra L. provides insights into the genetics of adaptive traits for red oak species.</title>
        <authorList>
            <person name="Kapoor B."/>
            <person name="Jenkins J."/>
            <person name="Schmutz J."/>
            <person name="Zhebentyayeva T."/>
            <person name="Kuelheim C."/>
            <person name="Coggeshall M."/>
            <person name="Heim C."/>
            <person name="Lasky J.R."/>
            <person name="Leites L."/>
            <person name="Islam-Faridi N."/>
            <person name="Romero-Severson J."/>
            <person name="DeLeo V.L."/>
            <person name="Lucas S.M."/>
            <person name="Lazic D."/>
            <person name="Gailing O."/>
            <person name="Carlson J."/>
            <person name="Staton M."/>
        </authorList>
    </citation>
    <scope>NUCLEOTIDE SEQUENCE [LARGE SCALE GENOMIC DNA]</scope>
    <source>
        <strain evidence="6">Pseudo-F2</strain>
    </source>
</reference>
<proteinExistence type="predicted"/>
<keyword evidence="1" id="KW-0479">Metal-binding</keyword>
<evidence type="ECO:0000313" key="6">
    <source>
        <dbReference type="EMBL" id="KAK4564427.1"/>
    </source>
</evidence>
<dbReference type="InterPro" id="IPR013083">
    <property type="entry name" value="Znf_RING/FYVE/PHD"/>
</dbReference>
<dbReference type="EMBL" id="JAXUIC010000011">
    <property type="protein sequence ID" value="KAK4564427.1"/>
    <property type="molecule type" value="Genomic_DNA"/>
</dbReference>
<keyword evidence="3" id="KW-0862">Zinc</keyword>
<dbReference type="Gene3D" id="3.30.40.10">
    <property type="entry name" value="Zinc/RING finger domain, C3HC4 (zinc finger)"/>
    <property type="match status" value="1"/>
</dbReference>
<organism evidence="6 7">
    <name type="scientific">Quercus rubra</name>
    <name type="common">Northern red oak</name>
    <name type="synonym">Quercus borealis</name>
    <dbReference type="NCBI Taxonomy" id="3512"/>
    <lineage>
        <taxon>Eukaryota</taxon>
        <taxon>Viridiplantae</taxon>
        <taxon>Streptophyta</taxon>
        <taxon>Embryophyta</taxon>
        <taxon>Tracheophyta</taxon>
        <taxon>Spermatophyta</taxon>
        <taxon>Magnoliopsida</taxon>
        <taxon>eudicotyledons</taxon>
        <taxon>Gunneridae</taxon>
        <taxon>Pentapetalae</taxon>
        <taxon>rosids</taxon>
        <taxon>fabids</taxon>
        <taxon>Fagales</taxon>
        <taxon>Fagaceae</taxon>
        <taxon>Quercus</taxon>
    </lineage>
</organism>
<comment type="caution">
    <text evidence="6">The sequence shown here is derived from an EMBL/GenBank/DDBJ whole genome shotgun (WGS) entry which is preliminary data.</text>
</comment>
<evidence type="ECO:0000256" key="3">
    <source>
        <dbReference type="ARBA" id="ARBA00022833"/>
    </source>
</evidence>
<evidence type="ECO:0000313" key="7">
    <source>
        <dbReference type="Proteomes" id="UP001324115"/>
    </source>
</evidence>
<evidence type="ECO:0000256" key="2">
    <source>
        <dbReference type="ARBA" id="ARBA00022771"/>
    </source>
</evidence>
<keyword evidence="7" id="KW-1185">Reference proteome</keyword>
<dbReference type="InterPro" id="IPR017907">
    <property type="entry name" value="Znf_RING_CS"/>
</dbReference>
<dbReference type="PANTHER" id="PTHR15315">
    <property type="entry name" value="RING FINGER PROTEIN 41, 151"/>
    <property type="match status" value="1"/>
</dbReference>
<dbReference type="GO" id="GO:0008270">
    <property type="term" value="F:zinc ion binding"/>
    <property type="evidence" value="ECO:0007669"/>
    <property type="project" value="UniProtKB-KW"/>
</dbReference>
<sequence length="163" mass="18643">MQQNSIKLFNLRMSSSGRRATIKDFYAIIFPSLQHLNCNSSKFDISQEEGGGMEMIVRKKLDDKRKIAEGDLEREDECGICLESCTKMVFPNCCHSMCINCYHDCYKFPFFSICYWSTRSESCPFFRGTLKRVKSGDLWVLTGSSDVVGTQTMLRICCGSIFI</sequence>
<name>A0AAN7E7B1_QUERU</name>
<accession>A0AAN7E7B1</accession>
<evidence type="ECO:0000256" key="1">
    <source>
        <dbReference type="ARBA" id="ARBA00022723"/>
    </source>
</evidence>
<dbReference type="InterPro" id="IPR001841">
    <property type="entry name" value="Znf_RING"/>
</dbReference>
<gene>
    <name evidence="6" type="ORF">RGQ29_006474</name>
</gene>
<dbReference type="GO" id="GO:0016567">
    <property type="term" value="P:protein ubiquitination"/>
    <property type="evidence" value="ECO:0007669"/>
    <property type="project" value="TreeGrafter"/>
</dbReference>
<evidence type="ECO:0000259" key="5">
    <source>
        <dbReference type="PROSITE" id="PS50089"/>
    </source>
</evidence>
<dbReference type="AlphaFoldDB" id="A0AAN7E7B1"/>
<dbReference type="PROSITE" id="PS50089">
    <property type="entry name" value="ZF_RING_2"/>
    <property type="match status" value="1"/>
</dbReference>
<dbReference type="SUPFAM" id="SSF57850">
    <property type="entry name" value="RING/U-box"/>
    <property type="match status" value="1"/>
</dbReference>
<dbReference type="PROSITE" id="PS00518">
    <property type="entry name" value="ZF_RING_1"/>
    <property type="match status" value="1"/>
</dbReference>
<dbReference type="Proteomes" id="UP001324115">
    <property type="component" value="Unassembled WGS sequence"/>
</dbReference>
<dbReference type="GO" id="GO:0061630">
    <property type="term" value="F:ubiquitin protein ligase activity"/>
    <property type="evidence" value="ECO:0007669"/>
    <property type="project" value="TreeGrafter"/>
</dbReference>
<keyword evidence="2 4" id="KW-0863">Zinc-finger</keyword>
<evidence type="ECO:0000256" key="4">
    <source>
        <dbReference type="PROSITE-ProRule" id="PRU00175"/>
    </source>
</evidence>
<feature type="domain" description="RING-type" evidence="5">
    <location>
        <begin position="78"/>
        <end position="127"/>
    </location>
</feature>
<dbReference type="PANTHER" id="PTHR15315:SF84">
    <property type="entry name" value="RING-TYPE DOMAIN-CONTAINING PROTEIN"/>
    <property type="match status" value="1"/>
</dbReference>